<organism evidence="2">
    <name type="scientific">Daucus carota subsp. sativus</name>
    <name type="common">Carrot</name>
    <dbReference type="NCBI Taxonomy" id="79200"/>
    <lineage>
        <taxon>Eukaryota</taxon>
        <taxon>Viridiplantae</taxon>
        <taxon>Streptophyta</taxon>
        <taxon>Embryophyta</taxon>
        <taxon>Tracheophyta</taxon>
        <taxon>Spermatophyta</taxon>
        <taxon>Magnoliopsida</taxon>
        <taxon>eudicotyledons</taxon>
        <taxon>Gunneridae</taxon>
        <taxon>Pentapetalae</taxon>
        <taxon>asterids</taxon>
        <taxon>campanulids</taxon>
        <taxon>Apiales</taxon>
        <taxon>Apiaceae</taxon>
        <taxon>Apioideae</taxon>
        <taxon>Scandiceae</taxon>
        <taxon>Daucinae</taxon>
        <taxon>Daucus</taxon>
        <taxon>Daucus sect. Daucus</taxon>
    </lineage>
</organism>
<proteinExistence type="predicted"/>
<gene>
    <name evidence="2" type="ORF">DCAR_008513</name>
</gene>
<evidence type="ECO:0000313" key="2">
    <source>
        <dbReference type="EMBL" id="KZN07676.1"/>
    </source>
</evidence>
<dbReference type="Gramene" id="KZN07676">
    <property type="protein sequence ID" value="KZN07676"/>
    <property type="gene ID" value="DCAR_008513"/>
</dbReference>
<dbReference type="EMBL" id="LNRQ01000002">
    <property type="protein sequence ID" value="KZN07676.1"/>
    <property type="molecule type" value="Genomic_DNA"/>
</dbReference>
<feature type="region of interest" description="Disordered" evidence="1">
    <location>
        <begin position="1"/>
        <end position="23"/>
    </location>
</feature>
<sequence length="59" mass="6364">MRSNSLEDCQSISEEPEMPRGAGSVRNATISIILLGESAIDKIVGQISRPTPRSPLQNL</sequence>
<evidence type="ECO:0000256" key="1">
    <source>
        <dbReference type="SAM" id="MobiDB-lite"/>
    </source>
</evidence>
<accession>A0A166FE42</accession>
<protein>
    <submittedName>
        <fullName evidence="2">Uncharacterized protein</fullName>
    </submittedName>
</protein>
<reference evidence="2" key="1">
    <citation type="journal article" date="2016" name="Nat. Genet.">
        <title>A high-quality carrot genome assembly provides new insights into carotenoid accumulation and asterid genome evolution.</title>
        <authorList>
            <person name="Iorizzo M."/>
            <person name="Ellison S."/>
            <person name="Senalik D."/>
            <person name="Zeng P."/>
            <person name="Satapoomin P."/>
            <person name="Huang J."/>
            <person name="Bowman M."/>
            <person name="Iovene M."/>
            <person name="Sanseverino W."/>
            <person name="Cavagnaro P."/>
            <person name="Yildiz M."/>
            <person name="Macko-Podgorni A."/>
            <person name="Moranska E."/>
            <person name="Grzebelus E."/>
            <person name="Grzebelus D."/>
            <person name="Ashrafi H."/>
            <person name="Zheng Z."/>
            <person name="Cheng S."/>
            <person name="Spooner D."/>
            <person name="Van Deynze A."/>
            <person name="Simon P."/>
        </authorList>
    </citation>
    <scope>NUCLEOTIDE SEQUENCE [LARGE SCALE GENOMIC DNA]</scope>
    <source>
        <tissue evidence="2">Leaf</tissue>
    </source>
</reference>
<name>A0A166FE42_DAUCS</name>
<feature type="compositionally biased region" description="Polar residues" evidence="1">
    <location>
        <begin position="1"/>
        <end position="13"/>
    </location>
</feature>
<comment type="caution">
    <text evidence="2">The sequence shown here is derived from an EMBL/GenBank/DDBJ whole genome shotgun (WGS) entry which is preliminary data.</text>
</comment>
<dbReference type="AlphaFoldDB" id="A0A166FE42"/>
<dbReference type="Gramene" id="KZN01170">
    <property type="protein sequence ID" value="KZN01170"/>
    <property type="gene ID" value="DCAR_009924"/>
</dbReference>